<evidence type="ECO:0008006" key="3">
    <source>
        <dbReference type="Google" id="ProtNLM"/>
    </source>
</evidence>
<reference evidence="1" key="1">
    <citation type="submission" date="2023-07" db="EMBL/GenBank/DDBJ databases">
        <title>The genome sequence of Rhodocytophaga aerolata KACC 12507.</title>
        <authorList>
            <person name="Zhang X."/>
        </authorList>
    </citation>
    <scope>NUCLEOTIDE SEQUENCE</scope>
    <source>
        <strain evidence="1">KACC 12507</strain>
    </source>
</reference>
<gene>
    <name evidence="1" type="ORF">Q0590_00240</name>
</gene>
<comment type="caution">
    <text evidence="1">The sequence shown here is derived from an EMBL/GenBank/DDBJ whole genome shotgun (WGS) entry which is preliminary data.</text>
</comment>
<accession>A0ABT8QXT9</accession>
<sequence>MSKYPFKITQRYAVYKAFDGICPWCKEPVDFIASHIDHVLPEVLLDDSAKLEDLKKEFGLNDSFNINDYENWAPLHSYCNLEKNKKVYKGAGFVRKILEKCEKNKKSAQLIEIRLNQQPEKAKLLAQVQDAIQSNLLNIYELQKFALKPEIMDSNDDELNNIKNELNGKVAYQNKKMLHDLLRMMKNQTREFFHAMMKEMGADWAFSMSGDAKTVDGVEVKTLKYGLVNQVDKRFDTTFIHVEPRFSNKQFIIDLKAKGQILETVICDIEKGVDWSVYRDALRKHHKAALQQILKTIND</sequence>
<dbReference type="RefSeq" id="WP_302035457.1">
    <property type="nucleotide sequence ID" value="NZ_JAUKPO010000001.1"/>
</dbReference>
<dbReference type="EMBL" id="JAUKPO010000001">
    <property type="protein sequence ID" value="MDO1444652.1"/>
    <property type="molecule type" value="Genomic_DNA"/>
</dbReference>
<evidence type="ECO:0000313" key="2">
    <source>
        <dbReference type="Proteomes" id="UP001168528"/>
    </source>
</evidence>
<organism evidence="1 2">
    <name type="scientific">Rhodocytophaga aerolata</name>
    <dbReference type="NCBI Taxonomy" id="455078"/>
    <lineage>
        <taxon>Bacteria</taxon>
        <taxon>Pseudomonadati</taxon>
        <taxon>Bacteroidota</taxon>
        <taxon>Cytophagia</taxon>
        <taxon>Cytophagales</taxon>
        <taxon>Rhodocytophagaceae</taxon>
        <taxon>Rhodocytophaga</taxon>
    </lineage>
</organism>
<dbReference type="Gene3D" id="1.10.30.50">
    <property type="match status" value="1"/>
</dbReference>
<evidence type="ECO:0000313" key="1">
    <source>
        <dbReference type="EMBL" id="MDO1444652.1"/>
    </source>
</evidence>
<proteinExistence type="predicted"/>
<name>A0ABT8QXT9_9BACT</name>
<dbReference type="Proteomes" id="UP001168528">
    <property type="component" value="Unassembled WGS sequence"/>
</dbReference>
<keyword evidence="2" id="KW-1185">Reference proteome</keyword>
<protein>
    <recommendedName>
        <fullName evidence="3">HNH endonuclease</fullName>
    </recommendedName>
</protein>